<keyword evidence="3" id="KW-0735">Signal-anchor</keyword>
<dbReference type="PANTHER" id="PTHR33392:SF6">
    <property type="entry name" value="POLYISOPRENYL-TEICHOIC ACID--PEPTIDOGLYCAN TEICHOIC ACID TRANSFERASE TAGU"/>
    <property type="match status" value="1"/>
</dbReference>
<gene>
    <name evidence="6" type="ORF">SAMN05192532_103194</name>
</gene>
<dbReference type="Pfam" id="PF03816">
    <property type="entry name" value="LytR_cpsA_psr"/>
    <property type="match status" value="1"/>
</dbReference>
<dbReference type="OrthoDB" id="27330at2"/>
<proteinExistence type="inferred from homology"/>
<evidence type="ECO:0000313" key="7">
    <source>
        <dbReference type="Proteomes" id="UP000199516"/>
    </source>
</evidence>
<evidence type="ECO:0000256" key="4">
    <source>
        <dbReference type="ARBA" id="ARBA00022989"/>
    </source>
</evidence>
<dbReference type="InterPro" id="IPR004474">
    <property type="entry name" value="LytR_CpsA_psr"/>
</dbReference>
<organism evidence="6 7">
    <name type="scientific">Alteribacillus iranensis</name>
    <dbReference type="NCBI Taxonomy" id="930128"/>
    <lineage>
        <taxon>Bacteria</taxon>
        <taxon>Bacillati</taxon>
        <taxon>Bacillota</taxon>
        <taxon>Bacilli</taxon>
        <taxon>Bacillales</taxon>
        <taxon>Bacillaceae</taxon>
        <taxon>Alteribacillus</taxon>
    </lineage>
</organism>
<keyword evidence="7" id="KW-1185">Reference proteome</keyword>
<keyword evidence="4" id="KW-1133">Transmembrane helix</keyword>
<sequence length="305" mass="34695">MYKTVIVVSLTLLFTLLFTGAGYAFYLYHVTSASVDNMNKEYRQDTPQDLQKTSSLRGAQLFLLIGTADRPGEPALADVIMIMSINPKDESTMLFNIPRDTQVDIPGRPHKEKINHAYSYGGADFIQEITEKKLGHSFDFIVEVDMDGFTEVVDAVGGIEVENSFSFSQNNLTNSVTHHFEKGNIRLDGEEALHYVRMRKQDPRGDLGRNERQRQVLSALLKKGTSLKGILHSDDVVTILGERMKTNLTMSDINTLFTDYRASLNYIRTFELEGKNERHQDISYYMVPTEEWTKASLRIENHQAK</sequence>
<dbReference type="RefSeq" id="WP_091660357.1">
    <property type="nucleotide sequence ID" value="NZ_FONT01000003.1"/>
</dbReference>
<evidence type="ECO:0000256" key="1">
    <source>
        <dbReference type="ARBA" id="ARBA00006068"/>
    </source>
</evidence>
<keyword evidence="4" id="KW-0472">Membrane</keyword>
<reference evidence="6 7" key="1">
    <citation type="submission" date="2016-10" db="EMBL/GenBank/DDBJ databases">
        <authorList>
            <person name="de Groot N.N."/>
        </authorList>
    </citation>
    <scope>NUCLEOTIDE SEQUENCE [LARGE SCALE GENOMIC DNA]</scope>
    <source>
        <strain evidence="6 7">DSM 23995</strain>
    </source>
</reference>
<evidence type="ECO:0000256" key="3">
    <source>
        <dbReference type="ARBA" id="ARBA00022968"/>
    </source>
</evidence>
<dbReference type="PANTHER" id="PTHR33392">
    <property type="entry name" value="POLYISOPRENYL-TEICHOIC ACID--PEPTIDOGLYCAN TEICHOIC ACID TRANSFERASE TAGU"/>
    <property type="match status" value="1"/>
</dbReference>
<keyword evidence="2" id="KW-0812">Transmembrane</keyword>
<evidence type="ECO:0000313" key="6">
    <source>
        <dbReference type="EMBL" id="SFE71611.1"/>
    </source>
</evidence>
<evidence type="ECO:0000256" key="2">
    <source>
        <dbReference type="ARBA" id="ARBA00022692"/>
    </source>
</evidence>
<dbReference type="EMBL" id="FONT01000003">
    <property type="protein sequence ID" value="SFE71611.1"/>
    <property type="molecule type" value="Genomic_DNA"/>
</dbReference>
<dbReference type="STRING" id="930128.SAMN05192532_103194"/>
<dbReference type="NCBIfam" id="TIGR00350">
    <property type="entry name" value="lytR_cpsA_psr"/>
    <property type="match status" value="1"/>
</dbReference>
<dbReference type="Proteomes" id="UP000199516">
    <property type="component" value="Unassembled WGS sequence"/>
</dbReference>
<evidence type="ECO:0000259" key="5">
    <source>
        <dbReference type="Pfam" id="PF03816"/>
    </source>
</evidence>
<feature type="domain" description="Cell envelope-related transcriptional attenuator" evidence="5">
    <location>
        <begin position="77"/>
        <end position="223"/>
    </location>
</feature>
<dbReference type="AlphaFoldDB" id="A0A1I2CTG4"/>
<name>A0A1I2CTG4_9BACI</name>
<accession>A0A1I2CTG4</accession>
<comment type="similarity">
    <text evidence="1">Belongs to the LytR/CpsA/Psr (LCP) family.</text>
</comment>
<protein>
    <submittedName>
        <fullName evidence="6">Cell envelope-related function transcriptional attenuator common domain-containing protein</fullName>
    </submittedName>
</protein>
<dbReference type="Gene3D" id="3.40.630.190">
    <property type="entry name" value="LCP protein"/>
    <property type="match status" value="1"/>
</dbReference>
<dbReference type="GO" id="GO:0071555">
    <property type="term" value="P:cell wall organization"/>
    <property type="evidence" value="ECO:0007669"/>
    <property type="project" value="UniProtKB-KW"/>
</dbReference>
<dbReference type="InterPro" id="IPR050922">
    <property type="entry name" value="LytR/CpsA/Psr_CW_biosynth"/>
</dbReference>